<dbReference type="FunFam" id="3.10.450.10:FF:000004">
    <property type="entry name" value="Cystatin C"/>
    <property type="match status" value="1"/>
</dbReference>
<dbReference type="GO" id="GO:0005615">
    <property type="term" value="C:extracellular space"/>
    <property type="evidence" value="ECO:0007669"/>
    <property type="project" value="TreeGrafter"/>
</dbReference>
<dbReference type="InterPro" id="IPR000010">
    <property type="entry name" value="Cystatin_dom"/>
</dbReference>
<dbReference type="CDD" id="cd00042">
    <property type="entry name" value="CY"/>
    <property type="match status" value="1"/>
</dbReference>
<evidence type="ECO:0000256" key="1">
    <source>
        <dbReference type="ARBA" id="ARBA00009403"/>
    </source>
</evidence>
<evidence type="ECO:0000256" key="2">
    <source>
        <dbReference type="ARBA" id="ARBA00022690"/>
    </source>
</evidence>
<comment type="similarity">
    <text evidence="1">Belongs to the cystatin family.</text>
</comment>
<keyword evidence="5" id="KW-0732">Signal</keyword>
<keyword evidence="8" id="KW-1185">Reference proteome</keyword>
<dbReference type="PANTHER" id="PTHR46186:SF2">
    <property type="entry name" value="CYSTATIN"/>
    <property type="match status" value="1"/>
</dbReference>
<accession>A0A7R9L5L0</accession>
<dbReference type="EMBL" id="OC869089">
    <property type="protein sequence ID" value="CAD7634374.1"/>
    <property type="molecule type" value="Genomic_DNA"/>
</dbReference>
<dbReference type="PANTHER" id="PTHR46186">
    <property type="entry name" value="CYSTATIN"/>
    <property type="match status" value="1"/>
</dbReference>
<sequence length="187" mass="20739">MNSLTVLSVLLMVVMVRTAPDPLPGDVKDVDPNNLAVKNAIGFLFNAIHGSIDTTQAIGMGKVLKTQSQVVSVILGGKQVVRSNDPDLQPIIDFTESMLNNGVNSIYTHKIANILKAERQVVSGDKYYLTFEFKRTNCLKGQPIPENCVFTKTEICSAEVWSQPWLSDGKLQLISFHCERPEKRDSF</sequence>
<evidence type="ECO:0000313" key="8">
    <source>
        <dbReference type="Proteomes" id="UP000759131"/>
    </source>
</evidence>
<feature type="domain" description="Cystatin" evidence="6">
    <location>
        <begin position="73"/>
        <end position="179"/>
    </location>
</feature>
<evidence type="ECO:0000256" key="3">
    <source>
        <dbReference type="ARBA" id="ARBA00022704"/>
    </source>
</evidence>
<dbReference type="Proteomes" id="UP000759131">
    <property type="component" value="Unassembled WGS sequence"/>
</dbReference>
<dbReference type="OrthoDB" id="6513972at2759"/>
<dbReference type="InterPro" id="IPR046350">
    <property type="entry name" value="Cystatin_sf"/>
</dbReference>
<feature type="chain" id="PRO_5035680055" description="Cystatin domain-containing protein" evidence="5">
    <location>
        <begin position="19"/>
        <end position="187"/>
    </location>
</feature>
<dbReference type="SMART" id="SM00043">
    <property type="entry name" value="CY"/>
    <property type="match status" value="1"/>
</dbReference>
<protein>
    <recommendedName>
        <fullName evidence="6">Cystatin domain-containing protein</fullName>
    </recommendedName>
</protein>
<dbReference type="GO" id="GO:0004869">
    <property type="term" value="F:cysteine-type endopeptidase inhibitor activity"/>
    <property type="evidence" value="ECO:0007669"/>
    <property type="project" value="UniProtKB-KW"/>
</dbReference>
<keyword evidence="2" id="KW-0646">Protease inhibitor</keyword>
<dbReference type="SUPFAM" id="SSF54403">
    <property type="entry name" value="Cystatin/monellin"/>
    <property type="match status" value="1"/>
</dbReference>
<dbReference type="GO" id="GO:0005737">
    <property type="term" value="C:cytoplasm"/>
    <property type="evidence" value="ECO:0007669"/>
    <property type="project" value="TreeGrafter"/>
</dbReference>
<dbReference type="AlphaFoldDB" id="A0A7R9L5L0"/>
<reference evidence="7" key="1">
    <citation type="submission" date="2020-11" db="EMBL/GenBank/DDBJ databases">
        <authorList>
            <person name="Tran Van P."/>
        </authorList>
    </citation>
    <scope>NUCLEOTIDE SEQUENCE</scope>
</reference>
<dbReference type="EMBL" id="CAJPIZ010014514">
    <property type="protein sequence ID" value="CAG2114804.1"/>
    <property type="molecule type" value="Genomic_DNA"/>
</dbReference>
<dbReference type="Gene3D" id="3.10.450.10">
    <property type="match status" value="1"/>
</dbReference>
<keyword evidence="3" id="KW-0789">Thiol protease inhibitor</keyword>
<keyword evidence="4" id="KW-1015">Disulfide bond</keyword>
<dbReference type="Pfam" id="PF00031">
    <property type="entry name" value="Cystatin"/>
    <property type="match status" value="1"/>
</dbReference>
<gene>
    <name evidence="7" type="ORF">OSB1V03_LOCUS14770</name>
</gene>
<name>A0A7R9L5L0_9ACAR</name>
<evidence type="ECO:0000256" key="5">
    <source>
        <dbReference type="SAM" id="SignalP"/>
    </source>
</evidence>
<proteinExistence type="inferred from homology"/>
<organism evidence="7">
    <name type="scientific">Medioppia subpectinata</name>
    <dbReference type="NCBI Taxonomy" id="1979941"/>
    <lineage>
        <taxon>Eukaryota</taxon>
        <taxon>Metazoa</taxon>
        <taxon>Ecdysozoa</taxon>
        <taxon>Arthropoda</taxon>
        <taxon>Chelicerata</taxon>
        <taxon>Arachnida</taxon>
        <taxon>Acari</taxon>
        <taxon>Acariformes</taxon>
        <taxon>Sarcoptiformes</taxon>
        <taxon>Oribatida</taxon>
        <taxon>Brachypylina</taxon>
        <taxon>Oppioidea</taxon>
        <taxon>Oppiidae</taxon>
        <taxon>Medioppia</taxon>
    </lineage>
</organism>
<evidence type="ECO:0000259" key="6">
    <source>
        <dbReference type="SMART" id="SM00043"/>
    </source>
</evidence>
<evidence type="ECO:0000313" key="7">
    <source>
        <dbReference type="EMBL" id="CAD7634374.1"/>
    </source>
</evidence>
<evidence type="ECO:0000256" key="4">
    <source>
        <dbReference type="ARBA" id="ARBA00023157"/>
    </source>
</evidence>
<feature type="signal peptide" evidence="5">
    <location>
        <begin position="1"/>
        <end position="18"/>
    </location>
</feature>
<dbReference type="GO" id="GO:0031982">
    <property type="term" value="C:vesicle"/>
    <property type="evidence" value="ECO:0007669"/>
    <property type="project" value="TreeGrafter"/>
</dbReference>